<dbReference type="EMBL" id="JAFJYH010000210">
    <property type="protein sequence ID" value="KAG4415735.1"/>
    <property type="molecule type" value="Genomic_DNA"/>
</dbReference>
<dbReference type="OrthoDB" id="3517081at2759"/>
<dbReference type="Pfam" id="PF06985">
    <property type="entry name" value="HET"/>
    <property type="match status" value="1"/>
</dbReference>
<evidence type="ECO:0000313" key="5">
    <source>
        <dbReference type="Proteomes" id="UP000664132"/>
    </source>
</evidence>
<keyword evidence="5" id="KW-1185">Reference proteome</keyword>
<name>A0A8H7W3E8_9HELO</name>
<dbReference type="AlphaFoldDB" id="A0A8H7W3E8"/>
<feature type="coiled-coil region" evidence="1">
    <location>
        <begin position="32"/>
        <end position="69"/>
    </location>
</feature>
<evidence type="ECO:0000256" key="1">
    <source>
        <dbReference type="SAM" id="Coils"/>
    </source>
</evidence>
<gene>
    <name evidence="4" type="ORF">IFR04_011148</name>
</gene>
<keyword evidence="1" id="KW-0175">Coiled coil</keyword>
<dbReference type="Proteomes" id="UP000664132">
    <property type="component" value="Unassembled WGS sequence"/>
</dbReference>
<feature type="compositionally biased region" description="Basic and acidic residues" evidence="2">
    <location>
        <begin position="114"/>
        <end position="124"/>
    </location>
</feature>
<evidence type="ECO:0000259" key="3">
    <source>
        <dbReference type="Pfam" id="PF06985"/>
    </source>
</evidence>
<sequence length="626" mass="72380">MPRPHLMSICAKITDGEPTSPKTRRRQAGAWKRMLRSKLMAKKRDAEDARREEKKRMEAKARAQAVEDAVVWRKQAGEIVDFAIKAELSIPTDFGLLSQIGREDMENGSTASESHNKPPAEGDGRIERSSVKIVFDWGGSDLNVPIAFAKYPDRVRRELVETIRHVELEESDLRLLMLECAVKSALWKPNSVTAEQILRYVELYQKEKTECLGALFDECGRNYGLTIFLATSPELLARLEELPQQDQILLIRRLTEEPPRYLSKLLTECEIYEVQNSTATQPANKETFRSGYNTIQSSPSVLEQFNYFQLPAWADFRLVLLERESQTDEIRCHLIPAASEEHLDYEALSYTWGEAPEDTQSISINGKAFKVTRNLHLALKRLRHGGSGKYRCLWIDSLCIDQRNGIERNLQVSHMGRIYRNAQRVLVWLGEHSNDSEQAIHFITNVFDCSRFEKSWKVSGYVHYGSRMYEPSEWHAVDSLFRRDYWERTWIIQEIQLAKNVLVHCGDQTFDWTAGSTFFDFLQGDRDRHLETDPESVATKQKVIQTPAIQLVETALVLQKRNMTLKQLLYRHENSLCRESRDKVYCLLALASDFQDTTLQPDYDKDISRIWRDTLGLEMTGHFYGQ</sequence>
<dbReference type="InterPro" id="IPR052895">
    <property type="entry name" value="HetReg/Transcr_Mod"/>
</dbReference>
<evidence type="ECO:0000313" key="4">
    <source>
        <dbReference type="EMBL" id="KAG4415735.1"/>
    </source>
</evidence>
<reference evidence="4" key="1">
    <citation type="submission" date="2021-02" db="EMBL/GenBank/DDBJ databases">
        <title>Genome sequence Cadophora malorum strain M34.</title>
        <authorList>
            <person name="Stefanovic E."/>
            <person name="Vu D."/>
            <person name="Scully C."/>
            <person name="Dijksterhuis J."/>
            <person name="Roader J."/>
            <person name="Houbraken J."/>
        </authorList>
    </citation>
    <scope>NUCLEOTIDE SEQUENCE</scope>
    <source>
        <strain evidence="4">M34</strain>
    </source>
</reference>
<dbReference type="InterPro" id="IPR010730">
    <property type="entry name" value="HET"/>
</dbReference>
<comment type="caution">
    <text evidence="4">The sequence shown here is derived from an EMBL/GenBank/DDBJ whole genome shotgun (WGS) entry which is preliminary data.</text>
</comment>
<evidence type="ECO:0000256" key="2">
    <source>
        <dbReference type="SAM" id="MobiDB-lite"/>
    </source>
</evidence>
<dbReference type="PANTHER" id="PTHR24148">
    <property type="entry name" value="ANKYRIN REPEAT DOMAIN-CONTAINING PROTEIN 39 HOMOLOG-RELATED"/>
    <property type="match status" value="1"/>
</dbReference>
<accession>A0A8H7W3E8</accession>
<protein>
    <recommendedName>
        <fullName evidence="3">Heterokaryon incompatibility domain-containing protein</fullName>
    </recommendedName>
</protein>
<proteinExistence type="predicted"/>
<dbReference type="PANTHER" id="PTHR24148:SF64">
    <property type="entry name" value="HETEROKARYON INCOMPATIBILITY DOMAIN-CONTAINING PROTEIN"/>
    <property type="match status" value="1"/>
</dbReference>
<feature type="region of interest" description="Disordered" evidence="2">
    <location>
        <begin position="105"/>
        <end position="124"/>
    </location>
</feature>
<organism evidence="4 5">
    <name type="scientific">Cadophora malorum</name>
    <dbReference type="NCBI Taxonomy" id="108018"/>
    <lineage>
        <taxon>Eukaryota</taxon>
        <taxon>Fungi</taxon>
        <taxon>Dikarya</taxon>
        <taxon>Ascomycota</taxon>
        <taxon>Pezizomycotina</taxon>
        <taxon>Leotiomycetes</taxon>
        <taxon>Helotiales</taxon>
        <taxon>Ploettnerulaceae</taxon>
        <taxon>Cadophora</taxon>
    </lineage>
</organism>
<feature type="domain" description="Heterokaryon incompatibility" evidence="3">
    <location>
        <begin position="345"/>
        <end position="494"/>
    </location>
</feature>